<evidence type="ECO:0000256" key="2">
    <source>
        <dbReference type="SAM" id="Phobius"/>
    </source>
</evidence>
<evidence type="ECO:0000313" key="4">
    <source>
        <dbReference type="Proteomes" id="UP001156840"/>
    </source>
</evidence>
<feature type="transmembrane region" description="Helical" evidence="2">
    <location>
        <begin position="701"/>
        <end position="722"/>
    </location>
</feature>
<name>A0A8K1XFD4_9VIRU</name>
<organism evidence="3 4">
    <name type="scientific">Fushun phasmavirus 1</name>
    <dbReference type="NCBI Taxonomy" id="2905464"/>
    <lineage>
        <taxon>Viruses</taxon>
        <taxon>Riboviria</taxon>
        <taxon>Orthornavirae</taxon>
        <taxon>Negarnaviricota</taxon>
        <taxon>Polyploviricotina</taxon>
        <taxon>Bunyaviricetes</taxon>
        <taxon>Elliovirales</taxon>
        <taxon>Phasmaviridae</taxon>
        <taxon>Orthophasmavirus</taxon>
        <taxon>Orthophasmavirus sogatellae</taxon>
    </lineage>
</organism>
<reference evidence="3" key="1">
    <citation type="submission" date="2021-05" db="EMBL/GenBank/DDBJ databases">
        <authorList>
            <person name="Feng G."/>
        </authorList>
    </citation>
    <scope>NUCLEOTIDE SEQUENCE</scope>
    <source>
        <strain evidence="3">BBFSFS284</strain>
    </source>
</reference>
<sequence>MDVIKVVFRYILMYMCTVRSMGTFEVHHGVITVQGFNTCTVMNNNSTYVHNGVTRTQLPGYWFGLVKYHCDHVMDSVISKMTCKDCGLYCVYNQYIEGCQQKDVEFWSGVGVGVLLSAIIVTILAYFSYKLTGTAVYVVNYLLALCNDRRSERRAEEITKMTGVPAVPLYKDRKLLKESQRDKITGRRNNRTAMSGVAPDVTSIEMDNFVSSSEQDAEQQGTSNRSNAPSPTSNVSSNVYPSITTAAIATLLLAPNSSVACDMTLYLTSHNQICTSSTCTDISVFNFPLMTGQTVCFKDTNGDVFEVKMSTYEVRTRYNLMYYTSSFNGSQSSIHVCGGDSACEVDDGICATGAVHSNFKHIKDKAVVQGYGCKTMVTKCDTYCWRDGSCAFYHWWIKPVGAPLPVYKAIGKTWEVMLTTSYKGIKEMHRMGTTYPTKDMEGFFENKVLRVPISIISMMSKEVLVDNGAIVYKEAVYPVNIADRNMPQHNILGDYQISLEGDKATYDESQIQCHIINCKAECLFPEPKVDRFISNIESQKKILKFNHGQNTEVLDTFVPIHGSILVMLGNVEFNNLQVEKAECDIDIVMTYGCVSCEDSPYIIFNTYNIKRQGIIPFSSNCSFDRSYLSCNTEPYVLTLKDNSKYCYLHMIDTNRTIYVQMDFKYLGTLTPSKIYAMKDDTVTAIKHIATSDEFLRMVGNTAIYCSILGTTLTIAVRLMNLYMYKRTIDSAREEAKP</sequence>
<evidence type="ECO:0000256" key="1">
    <source>
        <dbReference type="SAM" id="MobiDB-lite"/>
    </source>
</evidence>
<dbReference type="EMBL" id="MZ209988">
    <property type="protein sequence ID" value="UHM27604.1"/>
    <property type="molecule type" value="Viral_cRNA"/>
</dbReference>
<feature type="transmembrane region" description="Helical" evidence="2">
    <location>
        <begin position="106"/>
        <end position="129"/>
    </location>
</feature>
<keyword evidence="2" id="KW-0812">Transmembrane</keyword>
<keyword evidence="2" id="KW-1133">Transmembrane helix</keyword>
<keyword evidence="2" id="KW-0472">Membrane</keyword>
<protein>
    <submittedName>
        <fullName evidence="3">Glycoprotein</fullName>
    </submittedName>
</protein>
<proteinExistence type="predicted"/>
<keyword evidence="4" id="KW-1185">Reference proteome</keyword>
<feature type="region of interest" description="Disordered" evidence="1">
    <location>
        <begin position="212"/>
        <end position="236"/>
    </location>
</feature>
<accession>A0A8K1XFD4</accession>
<dbReference type="Proteomes" id="UP001156840">
    <property type="component" value="Genome"/>
</dbReference>
<evidence type="ECO:0000313" key="3">
    <source>
        <dbReference type="EMBL" id="UHM27604.1"/>
    </source>
</evidence>
<gene>
    <name evidence="3" type="ORF">FPV1s2_gp1</name>
</gene>